<evidence type="ECO:0000313" key="2">
    <source>
        <dbReference type="WBParaSite" id="JU765_v2.g16948.t1"/>
    </source>
</evidence>
<sequence length="648" mass="74802">MTVTYSLDVSTSTFCGIHKILFRWKGSLWKAIWKELCLWLFVYAILSAIYRTALNPDQQAVFEDVVEFCYVYSDYIPLTFMLGFYVQAVFNRWNKIFDNLGWIDSSALLITSAIKGSEENVRMIRRNIVRYMVLVQALVLRNVSSNVKRRFPTINHLVTAGLMTENELREFDSVVSPQMKYWVPINWAFLLCRKARDLKYIDSDIILMDVMDKIRQYRQNVLSLTLYDWVPIPLVYTQTVNLTVRSFFVIALMGRQYLIHDRDTPNAKTIDLFVPFMSILQFLFYVGWMKVAEVMLNPLGDDDDDFECNWIIDRNLQVGLQIADSYGRLPQLEKDIFWNEMLPEPLYTAESATRTQNPIVGSCNNLTSEIARILNPNRRFMSSTAITSDRLPYAEPSEIPVLRYNRSRRASNLDPIFLRHEPMDNNENVDGKEFGRQDSVPLGRIENYVDGIQDRRKLSELAKMDPESLHFLLAQLSKAENNVEDDEESMTSPESSYQPSQPSPQQNWMTVNEMLPVIHEEDDRRQQRSEQPSNVSSVRESYNDLASESPQIVVTAGTPQEPQPSTQGQGGHRESFVRLKSLIKKAALSKSSPKLYPKTDTSRYQNFGFHDEWDEHSAPGDLEPVEPDRPKFKLSESSETSDPNSNSK</sequence>
<accession>A0AC34QK07</accession>
<reference evidence="2" key="1">
    <citation type="submission" date="2022-11" db="UniProtKB">
        <authorList>
            <consortium name="WormBaseParasite"/>
        </authorList>
    </citation>
    <scope>IDENTIFICATION</scope>
</reference>
<dbReference type="Proteomes" id="UP000887576">
    <property type="component" value="Unplaced"/>
</dbReference>
<organism evidence="1 2">
    <name type="scientific">Panagrolaimus sp. JU765</name>
    <dbReference type="NCBI Taxonomy" id="591449"/>
    <lineage>
        <taxon>Eukaryota</taxon>
        <taxon>Metazoa</taxon>
        <taxon>Ecdysozoa</taxon>
        <taxon>Nematoda</taxon>
        <taxon>Chromadorea</taxon>
        <taxon>Rhabditida</taxon>
        <taxon>Tylenchina</taxon>
        <taxon>Panagrolaimomorpha</taxon>
        <taxon>Panagrolaimoidea</taxon>
        <taxon>Panagrolaimidae</taxon>
        <taxon>Panagrolaimus</taxon>
    </lineage>
</organism>
<proteinExistence type="predicted"/>
<dbReference type="WBParaSite" id="JU765_v2.g16948.t1">
    <property type="protein sequence ID" value="JU765_v2.g16948.t1"/>
    <property type="gene ID" value="JU765_v2.g16948"/>
</dbReference>
<evidence type="ECO:0000313" key="1">
    <source>
        <dbReference type="Proteomes" id="UP000887576"/>
    </source>
</evidence>
<protein>
    <submittedName>
        <fullName evidence="2">Bestrophin homolog</fullName>
    </submittedName>
</protein>
<name>A0AC34QK07_9BILA</name>